<feature type="compositionally biased region" description="Polar residues" evidence="1">
    <location>
        <begin position="75"/>
        <end position="84"/>
    </location>
</feature>
<sequence>MASTSLPLATAAAMAIFASPAGAVPGDQPTTPTTPAPAQPGATPEQEGPETTPSQPGVQNEGEQGQDGNDEESGSAPTPSQPGVTTPKPGEEGEQALTGPTQPGVTAPRVAPLPVPGQDDPVQPAIAPDKPEGEQPPAPGQPGDRPADAESEGDAQAADPGTETLVQPQAPEWEAPRLQSAPVAPVVEMQGAHMEVGAAVDGGALAPGHFANTHHFTNQSGYVGTAGFRTPTGTGEAGISVEFVDENTINVSTFTGGNGLPDNRLDHTIDTTPVNNAKAAVEHWIAMQPGGADALKAASEIPPPPPLLPPGNYPEQSINVAGVNTQWGGSLQY</sequence>
<feature type="compositionally biased region" description="Low complexity" evidence="1">
    <location>
        <begin position="21"/>
        <end position="31"/>
    </location>
</feature>
<feature type="signal peptide" evidence="2">
    <location>
        <begin position="1"/>
        <end position="23"/>
    </location>
</feature>
<protein>
    <submittedName>
        <fullName evidence="3">Uncharacterized protein</fullName>
    </submittedName>
</protein>
<feature type="region of interest" description="Disordered" evidence="1">
    <location>
        <begin position="21"/>
        <end position="162"/>
    </location>
</feature>
<dbReference type="GeneID" id="93503784"/>
<comment type="caution">
    <text evidence="3">The sequence shown here is derived from an EMBL/GenBank/DDBJ whole genome shotgun (WGS) entry which is preliminary data.</text>
</comment>
<evidence type="ECO:0000313" key="4">
    <source>
        <dbReference type="Proteomes" id="UP001611263"/>
    </source>
</evidence>
<proteinExistence type="predicted"/>
<dbReference type="Proteomes" id="UP001611263">
    <property type="component" value="Unassembled WGS sequence"/>
</dbReference>
<accession>A0ABW7TW36</accession>
<evidence type="ECO:0000256" key="1">
    <source>
        <dbReference type="SAM" id="MobiDB-lite"/>
    </source>
</evidence>
<organism evidence="3 4">
    <name type="scientific">Nocardia carnea</name>
    <dbReference type="NCBI Taxonomy" id="37328"/>
    <lineage>
        <taxon>Bacteria</taxon>
        <taxon>Bacillati</taxon>
        <taxon>Actinomycetota</taxon>
        <taxon>Actinomycetes</taxon>
        <taxon>Mycobacteriales</taxon>
        <taxon>Nocardiaceae</taxon>
        <taxon>Nocardia</taxon>
    </lineage>
</organism>
<name>A0ABW7TW36_9NOCA</name>
<gene>
    <name evidence="3" type="ORF">ACH4WX_31405</name>
</gene>
<evidence type="ECO:0000313" key="3">
    <source>
        <dbReference type="EMBL" id="MFI1465241.1"/>
    </source>
</evidence>
<dbReference type="EMBL" id="JBIRUQ010000014">
    <property type="protein sequence ID" value="MFI1465241.1"/>
    <property type="molecule type" value="Genomic_DNA"/>
</dbReference>
<keyword evidence="2" id="KW-0732">Signal</keyword>
<reference evidence="3 4" key="1">
    <citation type="submission" date="2024-10" db="EMBL/GenBank/DDBJ databases">
        <title>The Natural Products Discovery Center: Release of the First 8490 Sequenced Strains for Exploring Actinobacteria Biosynthetic Diversity.</title>
        <authorList>
            <person name="Kalkreuter E."/>
            <person name="Kautsar S.A."/>
            <person name="Yang D."/>
            <person name="Bader C.D."/>
            <person name="Teijaro C.N."/>
            <person name="Fluegel L."/>
            <person name="Davis C.M."/>
            <person name="Simpson J.R."/>
            <person name="Lauterbach L."/>
            <person name="Steele A.D."/>
            <person name="Gui C."/>
            <person name="Meng S."/>
            <person name="Li G."/>
            <person name="Viehrig K."/>
            <person name="Ye F."/>
            <person name="Su P."/>
            <person name="Kiefer A.F."/>
            <person name="Nichols A."/>
            <person name="Cepeda A.J."/>
            <person name="Yan W."/>
            <person name="Fan B."/>
            <person name="Jiang Y."/>
            <person name="Adhikari A."/>
            <person name="Zheng C.-J."/>
            <person name="Schuster L."/>
            <person name="Cowan T.M."/>
            <person name="Smanski M.J."/>
            <person name="Chevrette M.G."/>
            <person name="De Carvalho L.P.S."/>
            <person name="Shen B."/>
        </authorList>
    </citation>
    <scope>NUCLEOTIDE SEQUENCE [LARGE SCALE GENOMIC DNA]</scope>
    <source>
        <strain evidence="3 4">NPDC020568</strain>
    </source>
</reference>
<evidence type="ECO:0000256" key="2">
    <source>
        <dbReference type="SAM" id="SignalP"/>
    </source>
</evidence>
<feature type="chain" id="PRO_5046834802" evidence="2">
    <location>
        <begin position="24"/>
        <end position="333"/>
    </location>
</feature>
<feature type="compositionally biased region" description="Polar residues" evidence="1">
    <location>
        <begin position="49"/>
        <end position="58"/>
    </location>
</feature>
<keyword evidence="4" id="KW-1185">Reference proteome</keyword>
<dbReference type="RefSeq" id="WP_231508578.1">
    <property type="nucleotide sequence ID" value="NZ_JBIRUQ010000014.1"/>
</dbReference>